<gene>
    <name evidence="3" type="ORF">SAMN05216377_11542</name>
</gene>
<feature type="transmembrane region" description="Helical" evidence="2">
    <location>
        <begin position="102"/>
        <end position="124"/>
    </location>
</feature>
<dbReference type="Proteomes" id="UP000198967">
    <property type="component" value="Unassembled WGS sequence"/>
</dbReference>
<dbReference type="AlphaFoldDB" id="A0A1G7X092"/>
<dbReference type="EMBL" id="FNBE01000015">
    <property type="protein sequence ID" value="SDG77576.1"/>
    <property type="molecule type" value="Genomic_DNA"/>
</dbReference>
<keyword evidence="2" id="KW-0472">Membrane</keyword>
<accession>A0A1G7X092</accession>
<evidence type="ECO:0000256" key="1">
    <source>
        <dbReference type="SAM" id="MobiDB-lite"/>
    </source>
</evidence>
<keyword evidence="2" id="KW-1133">Transmembrane helix</keyword>
<keyword evidence="2" id="KW-0812">Transmembrane</keyword>
<feature type="compositionally biased region" description="Pro residues" evidence="1">
    <location>
        <begin position="290"/>
        <end position="299"/>
    </location>
</feature>
<name>A0A1G7X092_PSEOR</name>
<proteinExistence type="predicted"/>
<keyword evidence="4" id="KW-1185">Reference proteome</keyword>
<organism evidence="3 4">
    <name type="scientific">Pseudonocardia oroxyli</name>
    <dbReference type="NCBI Taxonomy" id="366584"/>
    <lineage>
        <taxon>Bacteria</taxon>
        <taxon>Bacillati</taxon>
        <taxon>Actinomycetota</taxon>
        <taxon>Actinomycetes</taxon>
        <taxon>Pseudonocardiales</taxon>
        <taxon>Pseudonocardiaceae</taxon>
        <taxon>Pseudonocardia</taxon>
    </lineage>
</organism>
<reference evidence="3 4" key="1">
    <citation type="submission" date="2016-10" db="EMBL/GenBank/DDBJ databases">
        <authorList>
            <person name="de Groot N.N."/>
        </authorList>
    </citation>
    <scope>NUCLEOTIDE SEQUENCE [LARGE SCALE GENOMIC DNA]</scope>
    <source>
        <strain evidence="3 4">CGMCC 4.3143</strain>
    </source>
</reference>
<protein>
    <submittedName>
        <fullName evidence="3">Uncharacterized protein</fullName>
    </submittedName>
</protein>
<feature type="region of interest" description="Disordered" evidence="1">
    <location>
        <begin position="256"/>
        <end position="309"/>
    </location>
</feature>
<evidence type="ECO:0000313" key="4">
    <source>
        <dbReference type="Proteomes" id="UP000198967"/>
    </source>
</evidence>
<sequence>MRSFANRAIVWLFKILRAPVEREEEGGSGGFWPSSRQAFLWDLGPKSAAPGRDGLIPPAGPDVRWVDNLSGDAIEELLVAAKTAHDRALATAGATEAKASRLLTPTIALVVSSVALAGLVLQKAATQESMWYVILSVPASLAAIVFLISAVRSADADLRVGMYGSADSLSVLGIASEGRITVDGVPVVLPDGEAMKRAYLKSLLAARELANWTQRHKASAVMQARAWLSRGLVLFFCALVVTGVVVALPARLAPGSAPGRTTVEPAKVGPAGSVLTPPPAVSVAPTSPVVGPPPAPAPTSIPGTGSSTP</sequence>
<evidence type="ECO:0000313" key="3">
    <source>
        <dbReference type="EMBL" id="SDG77576.1"/>
    </source>
</evidence>
<feature type="transmembrane region" description="Helical" evidence="2">
    <location>
        <begin position="130"/>
        <end position="151"/>
    </location>
</feature>
<evidence type="ECO:0000256" key="2">
    <source>
        <dbReference type="SAM" id="Phobius"/>
    </source>
</evidence>
<feature type="transmembrane region" description="Helical" evidence="2">
    <location>
        <begin position="232"/>
        <end position="252"/>
    </location>
</feature>
<feature type="compositionally biased region" description="Low complexity" evidence="1">
    <location>
        <begin position="300"/>
        <end position="309"/>
    </location>
</feature>